<evidence type="ECO:0000256" key="1">
    <source>
        <dbReference type="SAM" id="MobiDB-lite"/>
    </source>
</evidence>
<feature type="region of interest" description="Disordered" evidence="1">
    <location>
        <begin position="1"/>
        <end position="42"/>
    </location>
</feature>
<evidence type="ECO:0000313" key="2">
    <source>
        <dbReference type="EMBL" id="EEQ40065.1"/>
    </source>
</evidence>
<dbReference type="Proteomes" id="UP000007703">
    <property type="component" value="Unassembled WGS sequence"/>
</dbReference>
<protein>
    <submittedName>
        <fullName evidence="2">Uncharacterized protein</fullName>
    </submittedName>
</protein>
<evidence type="ECO:0000313" key="3">
    <source>
        <dbReference type="Proteomes" id="UP000007703"/>
    </source>
</evidence>
<dbReference type="VEuPathDB" id="FungiDB:CLUG_04193"/>
<proteinExistence type="predicted"/>
<dbReference type="HOGENOM" id="CLU_1686384_0_0_1"/>
<feature type="compositionally biased region" description="Basic residues" evidence="1">
    <location>
        <begin position="18"/>
        <end position="33"/>
    </location>
</feature>
<accession>C4Y7L5</accession>
<reference evidence="2 3" key="1">
    <citation type="journal article" date="2009" name="Nature">
        <title>Evolution of pathogenicity and sexual reproduction in eight Candida genomes.</title>
        <authorList>
            <person name="Butler G."/>
            <person name="Rasmussen M.D."/>
            <person name="Lin M.F."/>
            <person name="Santos M.A."/>
            <person name="Sakthikumar S."/>
            <person name="Munro C.A."/>
            <person name="Rheinbay E."/>
            <person name="Grabherr M."/>
            <person name="Forche A."/>
            <person name="Reedy J.L."/>
            <person name="Agrafioti I."/>
            <person name="Arnaud M.B."/>
            <person name="Bates S."/>
            <person name="Brown A.J."/>
            <person name="Brunke S."/>
            <person name="Costanzo M.C."/>
            <person name="Fitzpatrick D.A."/>
            <person name="de Groot P.W."/>
            <person name="Harris D."/>
            <person name="Hoyer L.L."/>
            <person name="Hube B."/>
            <person name="Klis F.M."/>
            <person name="Kodira C."/>
            <person name="Lennard N."/>
            <person name="Logue M.E."/>
            <person name="Martin R."/>
            <person name="Neiman A.M."/>
            <person name="Nikolaou E."/>
            <person name="Quail M.A."/>
            <person name="Quinn J."/>
            <person name="Santos M.C."/>
            <person name="Schmitzberger F.F."/>
            <person name="Sherlock G."/>
            <person name="Shah P."/>
            <person name="Silverstein K.A."/>
            <person name="Skrzypek M.S."/>
            <person name="Soll D."/>
            <person name="Staggs R."/>
            <person name="Stansfield I."/>
            <person name="Stumpf M.P."/>
            <person name="Sudbery P.E."/>
            <person name="Srikantha T."/>
            <person name="Zeng Q."/>
            <person name="Berman J."/>
            <person name="Berriman M."/>
            <person name="Heitman J."/>
            <person name="Gow N.A."/>
            <person name="Lorenz M.C."/>
            <person name="Birren B.W."/>
            <person name="Kellis M."/>
            <person name="Cuomo C.A."/>
        </authorList>
    </citation>
    <scope>NUCLEOTIDE SEQUENCE [LARGE SCALE GENOMIC DNA]</scope>
    <source>
        <strain evidence="2 3">ATCC 42720</strain>
    </source>
</reference>
<gene>
    <name evidence="2" type="ORF">CLUG_04193</name>
</gene>
<sequence>MGESFGADWRSRAIQNGHGRRKPSVQRRARKRTSSPIQSGRARAVLPRRVGARPVCAVHIPVRAGYAPVPCDARGARVSGGIRVHGAGGRGARRLARVQCSARRPPRPQPEEIHRRVYAVAWRGLRQYGDRAAPAHRGPYSDGVAFDAALLRLALP</sequence>
<organism evidence="2 3">
    <name type="scientific">Clavispora lusitaniae (strain ATCC 42720)</name>
    <name type="common">Yeast</name>
    <name type="synonym">Candida lusitaniae</name>
    <dbReference type="NCBI Taxonomy" id="306902"/>
    <lineage>
        <taxon>Eukaryota</taxon>
        <taxon>Fungi</taxon>
        <taxon>Dikarya</taxon>
        <taxon>Ascomycota</taxon>
        <taxon>Saccharomycotina</taxon>
        <taxon>Pichiomycetes</taxon>
        <taxon>Metschnikowiaceae</taxon>
        <taxon>Clavispora</taxon>
    </lineage>
</organism>
<dbReference type="AlphaFoldDB" id="C4Y7L5"/>
<dbReference type="KEGG" id="clu:CLUG_04193"/>
<name>C4Y7L5_CLAL4</name>
<dbReference type="InParanoid" id="C4Y7L5"/>
<dbReference type="EMBL" id="CH408080">
    <property type="protein sequence ID" value="EEQ40065.1"/>
    <property type="molecule type" value="Genomic_DNA"/>
</dbReference>